<accession>A0A938XU06</accession>
<feature type="binding site" evidence="11">
    <location>
        <position position="129"/>
    </location>
    <ligand>
        <name>ATP</name>
        <dbReference type="ChEBI" id="CHEBI:30616"/>
    </ligand>
</feature>
<evidence type="ECO:0000256" key="2">
    <source>
        <dbReference type="ARBA" id="ARBA00022555"/>
    </source>
</evidence>
<feature type="domain" description="tRNA-specific 2-thiouridylase MnmA-like C-terminal" evidence="12">
    <location>
        <begin position="282"/>
        <end position="356"/>
    </location>
</feature>
<dbReference type="Gene3D" id="2.40.30.10">
    <property type="entry name" value="Translation factors"/>
    <property type="match status" value="1"/>
</dbReference>
<evidence type="ECO:0000256" key="11">
    <source>
        <dbReference type="HAMAP-Rule" id="MF_00144"/>
    </source>
</evidence>
<dbReference type="EC" id="2.8.1.13" evidence="11"/>
<dbReference type="InterPro" id="IPR023382">
    <property type="entry name" value="MnmA-like_central_sf"/>
</dbReference>
<dbReference type="InterPro" id="IPR004506">
    <property type="entry name" value="MnmA-like"/>
</dbReference>
<name>A0A938XU06_9FIRM</name>
<dbReference type="Gene3D" id="2.30.30.280">
    <property type="entry name" value="Adenine nucleotide alpha hydrolases-like domains"/>
    <property type="match status" value="1"/>
</dbReference>
<feature type="region of interest" description="Interaction with tRNA" evidence="11">
    <location>
        <begin position="152"/>
        <end position="154"/>
    </location>
</feature>
<comment type="caution">
    <text evidence="11">Lacks conserved residue(s) required for the propagation of feature annotation.</text>
</comment>
<evidence type="ECO:0000256" key="6">
    <source>
        <dbReference type="ARBA" id="ARBA00022840"/>
    </source>
</evidence>
<comment type="function">
    <text evidence="10 11">Catalyzes the 2-thiolation of uridine at the wobble position (U34) of tRNA, leading to the formation of s(2)U34.</text>
</comment>
<dbReference type="FunFam" id="3.40.50.620:FF:000115">
    <property type="entry name" value="tRNA-specific 2-thiouridylase MnmA"/>
    <property type="match status" value="1"/>
</dbReference>
<feature type="domain" description="tRNA-specific 2-thiouridylase MnmA-like central" evidence="13">
    <location>
        <begin position="210"/>
        <end position="275"/>
    </location>
</feature>
<dbReference type="PANTHER" id="PTHR11933:SF5">
    <property type="entry name" value="MITOCHONDRIAL TRNA-SPECIFIC 2-THIOURIDYLASE 1"/>
    <property type="match status" value="1"/>
</dbReference>
<dbReference type="FunFam" id="2.40.30.10:FF:000023">
    <property type="entry name" value="tRNA-specific 2-thiouridylase MnmA"/>
    <property type="match status" value="1"/>
</dbReference>
<keyword evidence="3 11" id="KW-0808">Transferase</keyword>
<comment type="catalytic activity">
    <reaction evidence="9 11">
        <text>S-sulfanyl-L-cysteinyl-[protein] + uridine(34) in tRNA + AH2 + ATP = 2-thiouridine(34) in tRNA + L-cysteinyl-[protein] + A + AMP + diphosphate + H(+)</text>
        <dbReference type="Rhea" id="RHEA:47032"/>
        <dbReference type="Rhea" id="RHEA-COMP:10131"/>
        <dbReference type="Rhea" id="RHEA-COMP:11726"/>
        <dbReference type="Rhea" id="RHEA-COMP:11727"/>
        <dbReference type="Rhea" id="RHEA-COMP:11728"/>
        <dbReference type="ChEBI" id="CHEBI:13193"/>
        <dbReference type="ChEBI" id="CHEBI:15378"/>
        <dbReference type="ChEBI" id="CHEBI:17499"/>
        <dbReference type="ChEBI" id="CHEBI:29950"/>
        <dbReference type="ChEBI" id="CHEBI:30616"/>
        <dbReference type="ChEBI" id="CHEBI:33019"/>
        <dbReference type="ChEBI" id="CHEBI:61963"/>
        <dbReference type="ChEBI" id="CHEBI:65315"/>
        <dbReference type="ChEBI" id="CHEBI:87170"/>
        <dbReference type="ChEBI" id="CHEBI:456215"/>
        <dbReference type="EC" id="2.8.1.13"/>
    </reaction>
</comment>
<evidence type="ECO:0000259" key="13">
    <source>
        <dbReference type="Pfam" id="PF20259"/>
    </source>
</evidence>
<evidence type="ECO:0000313" key="14">
    <source>
        <dbReference type="EMBL" id="MBM7556301.1"/>
    </source>
</evidence>
<dbReference type="Pfam" id="PF03054">
    <property type="entry name" value="tRNA_Me_trans"/>
    <property type="match status" value="1"/>
</dbReference>
<dbReference type="Gene3D" id="3.40.50.620">
    <property type="entry name" value="HUPs"/>
    <property type="match status" value="1"/>
</dbReference>
<dbReference type="GO" id="GO:0005737">
    <property type="term" value="C:cytoplasm"/>
    <property type="evidence" value="ECO:0007669"/>
    <property type="project" value="UniProtKB-SubCell"/>
</dbReference>
<dbReference type="FunFam" id="2.30.30.280:FF:000001">
    <property type="entry name" value="tRNA-specific 2-thiouridylase MnmA"/>
    <property type="match status" value="1"/>
</dbReference>
<keyword evidence="8 11" id="KW-1015">Disulfide bond</keyword>
<dbReference type="CDD" id="cd01998">
    <property type="entry name" value="MnmA_TRMU-like"/>
    <property type="match status" value="1"/>
</dbReference>
<keyword evidence="4 11" id="KW-0819">tRNA processing</keyword>
<feature type="region of interest" description="Interaction with tRNA" evidence="11">
    <location>
        <begin position="308"/>
        <end position="309"/>
    </location>
</feature>
<dbReference type="GO" id="GO:0005524">
    <property type="term" value="F:ATP binding"/>
    <property type="evidence" value="ECO:0007669"/>
    <property type="project" value="UniProtKB-KW"/>
</dbReference>
<evidence type="ECO:0000259" key="12">
    <source>
        <dbReference type="Pfam" id="PF20258"/>
    </source>
</evidence>
<feature type="active site" description="Nucleophile" evidence="11">
    <location>
        <position position="105"/>
    </location>
</feature>
<gene>
    <name evidence="11" type="primary">mnmA</name>
    <name evidence="14" type="ORF">JOC47_001137</name>
</gene>
<reference evidence="14" key="1">
    <citation type="submission" date="2021-01" db="EMBL/GenBank/DDBJ databases">
        <title>Genomic Encyclopedia of Type Strains, Phase IV (KMG-IV): sequencing the most valuable type-strain genomes for metagenomic binning, comparative biology and taxonomic classification.</title>
        <authorList>
            <person name="Goeker M."/>
        </authorList>
    </citation>
    <scope>NUCLEOTIDE SEQUENCE</scope>
    <source>
        <strain evidence="14">DSM 23230</strain>
    </source>
</reference>
<feature type="binding site" evidence="11">
    <location>
        <begin position="10"/>
        <end position="17"/>
    </location>
    <ligand>
        <name>ATP</name>
        <dbReference type="ChEBI" id="CHEBI:30616"/>
    </ligand>
</feature>
<comment type="subcellular location">
    <subcellularLocation>
        <location evidence="11">Cytoplasm</location>
    </subcellularLocation>
</comment>
<feature type="site" description="Interaction with tRNA" evidence="11">
    <location>
        <position position="340"/>
    </location>
</feature>
<feature type="disulfide bond" description="Alternate" evidence="11">
    <location>
        <begin position="105"/>
        <end position="202"/>
    </location>
</feature>
<evidence type="ECO:0000256" key="7">
    <source>
        <dbReference type="ARBA" id="ARBA00022884"/>
    </source>
</evidence>
<evidence type="ECO:0000313" key="15">
    <source>
        <dbReference type="Proteomes" id="UP000774000"/>
    </source>
</evidence>
<dbReference type="SUPFAM" id="SSF52402">
    <property type="entry name" value="Adenine nucleotide alpha hydrolases-like"/>
    <property type="match status" value="1"/>
</dbReference>
<feature type="binding site" evidence="11">
    <location>
        <position position="36"/>
    </location>
    <ligand>
        <name>ATP</name>
        <dbReference type="ChEBI" id="CHEBI:30616"/>
    </ligand>
</feature>
<comment type="similarity">
    <text evidence="11">Belongs to the MnmA/TRMU family.</text>
</comment>
<evidence type="ECO:0000256" key="10">
    <source>
        <dbReference type="ARBA" id="ARBA00056575"/>
    </source>
</evidence>
<dbReference type="NCBIfam" id="TIGR00420">
    <property type="entry name" value="trmU"/>
    <property type="match status" value="1"/>
</dbReference>
<keyword evidence="2 11" id="KW-0820">tRNA-binding</keyword>
<evidence type="ECO:0000256" key="1">
    <source>
        <dbReference type="ARBA" id="ARBA00022490"/>
    </source>
</evidence>
<keyword evidence="15" id="KW-1185">Reference proteome</keyword>
<dbReference type="Pfam" id="PF20259">
    <property type="entry name" value="tRNA_Me_trans_M"/>
    <property type="match status" value="1"/>
</dbReference>
<keyword evidence="1 11" id="KW-0963">Cytoplasm</keyword>
<comment type="caution">
    <text evidence="14">The sequence shown here is derived from an EMBL/GenBank/DDBJ whole genome shotgun (WGS) entry which is preliminary data.</text>
</comment>
<dbReference type="AlphaFoldDB" id="A0A938XU06"/>
<dbReference type="GO" id="GO:0103016">
    <property type="term" value="F:tRNA-uridine 2-sulfurtransferase activity"/>
    <property type="evidence" value="ECO:0007669"/>
    <property type="project" value="UniProtKB-EC"/>
</dbReference>
<dbReference type="GO" id="GO:0000049">
    <property type="term" value="F:tRNA binding"/>
    <property type="evidence" value="ECO:0007669"/>
    <property type="project" value="UniProtKB-KW"/>
</dbReference>
<dbReference type="InterPro" id="IPR046885">
    <property type="entry name" value="MnmA-like_C"/>
</dbReference>
<protein>
    <recommendedName>
        <fullName evidence="11">tRNA-specific 2-thiouridylase MnmA</fullName>
        <ecNumber evidence="11">2.8.1.13</ecNumber>
    </recommendedName>
</protein>
<dbReference type="HAMAP" id="MF_00144">
    <property type="entry name" value="tRNA_thiouridyl_MnmA"/>
    <property type="match status" value="1"/>
</dbReference>
<feature type="active site" description="Cysteine persulfide intermediate" evidence="11">
    <location>
        <position position="202"/>
    </location>
</feature>
<keyword evidence="5 11" id="KW-0547">Nucleotide-binding</keyword>
<evidence type="ECO:0000256" key="9">
    <source>
        <dbReference type="ARBA" id="ARBA00051542"/>
    </source>
</evidence>
<keyword evidence="6 11" id="KW-0067">ATP-binding</keyword>
<dbReference type="Proteomes" id="UP000774000">
    <property type="component" value="Unassembled WGS sequence"/>
</dbReference>
<organism evidence="14 15">
    <name type="scientific">Halanaerobacter jeridensis</name>
    <dbReference type="NCBI Taxonomy" id="706427"/>
    <lineage>
        <taxon>Bacteria</taxon>
        <taxon>Bacillati</taxon>
        <taxon>Bacillota</taxon>
        <taxon>Clostridia</taxon>
        <taxon>Halanaerobiales</taxon>
        <taxon>Halobacteroidaceae</taxon>
        <taxon>Halanaerobacter</taxon>
    </lineage>
</organism>
<dbReference type="Pfam" id="PF20258">
    <property type="entry name" value="tRNA_Me_trans_C"/>
    <property type="match status" value="1"/>
</dbReference>
<dbReference type="EMBL" id="JAFBDQ010000004">
    <property type="protein sequence ID" value="MBM7556301.1"/>
    <property type="molecule type" value="Genomic_DNA"/>
</dbReference>
<dbReference type="GO" id="GO:0002143">
    <property type="term" value="P:tRNA wobble position uridine thiolation"/>
    <property type="evidence" value="ECO:0007669"/>
    <property type="project" value="TreeGrafter"/>
</dbReference>
<dbReference type="InterPro" id="IPR014729">
    <property type="entry name" value="Rossmann-like_a/b/a_fold"/>
</dbReference>
<sequence length="358" mass="40702">MLDKNRVVVAMSGGVDSSLTAALLKKQGYDVIGITMRVWPSEEEPVDDDTNCCSLSAVEDARRVASKLDIPFYVVNFEELFKKTVINNFKEEYAQGRTPNPCVVCNKEIKFDAFLRKTKELDAYYMATGHYAKIDRNQEGRHILKKASDPKKDQSYMLYNLTQEELEHTLFPLAKYKKTETRELAEEFDLNVHDKPDSQEICFIPDDDYKRFLKEHYPEIITPGPIVDLDGNKLGEHEGLPFYTIGQRRGLGLETHQKRYVVKLDTENNTLVVGENSDVFSKSLIAEDVNWIAIDELSEAKTVEAKIRYNSPAQEATIIPQEEEVKVEFSQEQRAVTPGQSVVFYDGDIVVGGGIIKE</sequence>
<dbReference type="RefSeq" id="WP_204701054.1">
    <property type="nucleotide sequence ID" value="NZ_JAFBDQ010000004.1"/>
</dbReference>
<dbReference type="InterPro" id="IPR046884">
    <property type="entry name" value="MnmA-like_central"/>
</dbReference>
<feature type="site" description="Interaction with tRNA" evidence="11">
    <location>
        <position position="130"/>
    </location>
</feature>
<evidence type="ECO:0000256" key="3">
    <source>
        <dbReference type="ARBA" id="ARBA00022679"/>
    </source>
</evidence>
<evidence type="ECO:0000256" key="5">
    <source>
        <dbReference type="ARBA" id="ARBA00022741"/>
    </source>
</evidence>
<keyword evidence="7 11" id="KW-0694">RNA-binding</keyword>
<evidence type="ECO:0000256" key="8">
    <source>
        <dbReference type="ARBA" id="ARBA00023157"/>
    </source>
</evidence>
<proteinExistence type="inferred from homology"/>
<dbReference type="PANTHER" id="PTHR11933">
    <property type="entry name" value="TRNA 5-METHYLAMINOMETHYL-2-THIOURIDYLATE -METHYLTRANSFERASE"/>
    <property type="match status" value="1"/>
</dbReference>
<evidence type="ECO:0000256" key="4">
    <source>
        <dbReference type="ARBA" id="ARBA00022694"/>
    </source>
</evidence>
<dbReference type="NCBIfam" id="NF001138">
    <property type="entry name" value="PRK00143.1"/>
    <property type="match status" value="1"/>
</dbReference>